<evidence type="ECO:0000313" key="2">
    <source>
        <dbReference type="Proteomes" id="UP000598174"/>
    </source>
</evidence>
<comment type="caution">
    <text evidence="1">The sequence shown here is derived from an EMBL/GenBank/DDBJ whole genome shotgun (WGS) entry which is preliminary data.</text>
</comment>
<sequence>MTWLQAWYAMQCDGDWEHEFGVQVGTLDNPGWTLAIDLQGTAMAGLTYAGQEIHRSEHDWFVARVLAERFDVACGPLNLGEAIHEFRMWVADSARRKS</sequence>
<dbReference type="EMBL" id="BOMM01000041">
    <property type="protein sequence ID" value="GIE12765.1"/>
    <property type="molecule type" value="Genomic_DNA"/>
</dbReference>
<reference evidence="1" key="1">
    <citation type="submission" date="2021-01" db="EMBL/GenBank/DDBJ databases">
        <title>Whole genome shotgun sequence of Actinoplanes ferrugineus NBRC 15555.</title>
        <authorList>
            <person name="Komaki H."/>
            <person name="Tamura T."/>
        </authorList>
    </citation>
    <scope>NUCLEOTIDE SEQUENCE</scope>
    <source>
        <strain evidence="1">NBRC 15555</strain>
    </source>
</reference>
<dbReference type="Proteomes" id="UP000598174">
    <property type="component" value="Unassembled WGS sequence"/>
</dbReference>
<protein>
    <recommendedName>
        <fullName evidence="3">Immunity protein 53 of polymorphic toxin system</fullName>
    </recommendedName>
</protein>
<evidence type="ECO:0000313" key="1">
    <source>
        <dbReference type="EMBL" id="GIE12765.1"/>
    </source>
</evidence>
<accession>A0A919MHL6</accession>
<name>A0A919MHL6_9ACTN</name>
<keyword evidence="2" id="KW-1185">Reference proteome</keyword>
<dbReference type="Pfam" id="PF15580">
    <property type="entry name" value="Imm53"/>
    <property type="match status" value="1"/>
</dbReference>
<dbReference type="InterPro" id="IPR028228">
    <property type="entry name" value="Imm53"/>
</dbReference>
<proteinExistence type="predicted"/>
<organism evidence="1 2">
    <name type="scientific">Paractinoplanes ferrugineus</name>
    <dbReference type="NCBI Taxonomy" id="113564"/>
    <lineage>
        <taxon>Bacteria</taxon>
        <taxon>Bacillati</taxon>
        <taxon>Actinomycetota</taxon>
        <taxon>Actinomycetes</taxon>
        <taxon>Micromonosporales</taxon>
        <taxon>Micromonosporaceae</taxon>
        <taxon>Paractinoplanes</taxon>
    </lineage>
</organism>
<gene>
    <name evidence="1" type="ORF">Afe05nite_46050</name>
</gene>
<dbReference type="AlphaFoldDB" id="A0A919MHL6"/>
<evidence type="ECO:0008006" key="3">
    <source>
        <dbReference type="Google" id="ProtNLM"/>
    </source>
</evidence>